<evidence type="ECO:0000256" key="1">
    <source>
        <dbReference type="SAM" id="MobiDB-lite"/>
    </source>
</evidence>
<feature type="domain" description="N-acetyltransferase" evidence="2">
    <location>
        <begin position="27"/>
        <end position="190"/>
    </location>
</feature>
<dbReference type="HOGENOM" id="CLU_013985_3_4_11"/>
<dbReference type="OrthoDB" id="9795188at2"/>
<evidence type="ECO:0000259" key="2">
    <source>
        <dbReference type="PROSITE" id="PS51186"/>
    </source>
</evidence>
<feature type="region of interest" description="Disordered" evidence="1">
    <location>
        <begin position="197"/>
        <end position="272"/>
    </location>
</feature>
<feature type="compositionally biased region" description="Low complexity" evidence="1">
    <location>
        <begin position="197"/>
        <end position="209"/>
    </location>
</feature>
<dbReference type="PROSITE" id="PS51186">
    <property type="entry name" value="GNAT"/>
    <property type="match status" value="1"/>
</dbReference>
<dbReference type="InterPro" id="IPR000182">
    <property type="entry name" value="GNAT_dom"/>
</dbReference>
<reference evidence="4" key="1">
    <citation type="submission" date="2011-04" db="EMBL/GenBank/DDBJ databases">
        <title>Complete sequence of Cellvibrio gilvus ATCC 13127.</title>
        <authorList>
            <person name="Lucas S."/>
            <person name="Han J."/>
            <person name="Lapidus A."/>
            <person name="Cheng J.-F."/>
            <person name="Goodwin L."/>
            <person name="Pitluck S."/>
            <person name="Peters L."/>
            <person name="Munk A."/>
            <person name="Detter J.C."/>
            <person name="Han C."/>
            <person name="Tapia R."/>
            <person name="Land M."/>
            <person name="Hauser L."/>
            <person name="Kyrpides N."/>
            <person name="Ivanova N."/>
            <person name="Ovchinnikova G."/>
            <person name="Pagani I."/>
            <person name="Mead D."/>
            <person name="Brumm P."/>
            <person name="Woyke T."/>
        </authorList>
    </citation>
    <scope>NUCLEOTIDE SEQUENCE [LARGE SCALE GENOMIC DNA]</scope>
    <source>
        <strain evidence="4">ATCC 13127 / NRRL B-14078</strain>
    </source>
</reference>
<organism evidence="3 4">
    <name type="scientific">Cellulomonas gilvus (strain ATCC 13127 / NRRL B-14078)</name>
    <name type="common">Cellvibrio gilvus</name>
    <dbReference type="NCBI Taxonomy" id="593907"/>
    <lineage>
        <taxon>Bacteria</taxon>
        <taxon>Bacillati</taxon>
        <taxon>Actinomycetota</taxon>
        <taxon>Actinomycetes</taxon>
        <taxon>Micrococcales</taxon>
        <taxon>Cellulomonadaceae</taxon>
        <taxon>Cellulomonas</taxon>
    </lineage>
</organism>
<dbReference type="GO" id="GO:0008999">
    <property type="term" value="F:protein-N-terminal-alanine acetyltransferase activity"/>
    <property type="evidence" value="ECO:0007669"/>
    <property type="project" value="TreeGrafter"/>
</dbReference>
<dbReference type="CDD" id="cd04301">
    <property type="entry name" value="NAT_SF"/>
    <property type="match status" value="1"/>
</dbReference>
<evidence type="ECO:0000313" key="3">
    <source>
        <dbReference type="EMBL" id="AEI13497.1"/>
    </source>
</evidence>
<protein>
    <submittedName>
        <fullName evidence="3">GCN5-related N-acetyltransferase</fullName>
    </submittedName>
</protein>
<accession>F8A6K9</accession>
<dbReference type="EMBL" id="CP002665">
    <property type="protein sequence ID" value="AEI13497.1"/>
    <property type="molecule type" value="Genomic_DNA"/>
</dbReference>
<keyword evidence="4" id="KW-1185">Reference proteome</keyword>
<dbReference type="SUPFAM" id="SSF55729">
    <property type="entry name" value="Acyl-CoA N-acyltransferases (Nat)"/>
    <property type="match status" value="1"/>
</dbReference>
<dbReference type="GO" id="GO:0005737">
    <property type="term" value="C:cytoplasm"/>
    <property type="evidence" value="ECO:0007669"/>
    <property type="project" value="TreeGrafter"/>
</dbReference>
<dbReference type="PANTHER" id="PTHR43441:SF10">
    <property type="entry name" value="ACETYLTRANSFERASE"/>
    <property type="match status" value="1"/>
</dbReference>
<sequence length="272" mass="28284">MPLLYPPALDPDALAGSPLPDLTADGLVLRTWRDDDAPAVRAAYADPATQRWHARRLDSDDEALDLVRAWRDAWAAGTGASWAVDDPELGMVGRVAVKIGSAGDGTGVLAYWTAPEARGRGVSARAVRAVARWAFATGFHRLEVEHSTGNPASCRVAEKAGFPAEGTRRGSARHADGWHDMHVHALLAPDSIAVAPAPDADVSDAPAACDDSDGPVALDASEASATPDVLADHAPGPDVLDSGEPAGWDGSGLLAVPSAEALAARPRLRRRG</sequence>
<dbReference type="Proteomes" id="UP000000485">
    <property type="component" value="Chromosome"/>
</dbReference>
<dbReference type="AlphaFoldDB" id="F8A6K9"/>
<proteinExistence type="predicted"/>
<dbReference type="PANTHER" id="PTHR43441">
    <property type="entry name" value="RIBOSOMAL-PROTEIN-SERINE ACETYLTRANSFERASE"/>
    <property type="match status" value="1"/>
</dbReference>
<dbReference type="KEGG" id="cga:Celgi_3005"/>
<evidence type="ECO:0000313" key="4">
    <source>
        <dbReference type="Proteomes" id="UP000000485"/>
    </source>
</evidence>
<name>F8A6K9_CELGA</name>
<dbReference type="GO" id="GO:1990189">
    <property type="term" value="F:protein N-terminal-serine acetyltransferase activity"/>
    <property type="evidence" value="ECO:0007669"/>
    <property type="project" value="TreeGrafter"/>
</dbReference>
<dbReference type="InterPro" id="IPR051908">
    <property type="entry name" value="Ribosomal_N-acetyltransferase"/>
</dbReference>
<dbReference type="STRING" id="593907.Celgi_3005"/>
<gene>
    <name evidence="3" type="ordered locus">Celgi_3005</name>
</gene>
<dbReference type="Pfam" id="PF13302">
    <property type="entry name" value="Acetyltransf_3"/>
    <property type="match status" value="1"/>
</dbReference>
<dbReference type="InterPro" id="IPR016181">
    <property type="entry name" value="Acyl_CoA_acyltransferase"/>
</dbReference>
<keyword evidence="3" id="KW-0808">Transferase</keyword>
<dbReference type="Gene3D" id="3.40.630.30">
    <property type="match status" value="1"/>
</dbReference>
<dbReference type="eggNOG" id="COG1670">
    <property type="taxonomic scope" value="Bacteria"/>
</dbReference>